<dbReference type="InterPro" id="IPR002227">
    <property type="entry name" value="Tyrosinase_Cu-bd"/>
</dbReference>
<feature type="region of interest" description="Disordered" evidence="3">
    <location>
        <begin position="458"/>
        <end position="490"/>
    </location>
</feature>
<dbReference type="PANTHER" id="PTHR11474:SF125">
    <property type="entry name" value="N-ACETYL-6-HYDROXYTRYPTOPHAN OXIDASE IVOB-RELATED"/>
    <property type="match status" value="1"/>
</dbReference>
<evidence type="ECO:0000256" key="2">
    <source>
        <dbReference type="ARBA" id="ARBA00023002"/>
    </source>
</evidence>
<organism evidence="5 6">
    <name type="scientific">Paraconiothyrium brasiliense</name>
    <dbReference type="NCBI Taxonomy" id="300254"/>
    <lineage>
        <taxon>Eukaryota</taxon>
        <taxon>Fungi</taxon>
        <taxon>Dikarya</taxon>
        <taxon>Ascomycota</taxon>
        <taxon>Pezizomycotina</taxon>
        <taxon>Dothideomycetes</taxon>
        <taxon>Pleosporomycetidae</taxon>
        <taxon>Pleosporales</taxon>
        <taxon>Massarineae</taxon>
        <taxon>Didymosphaeriaceae</taxon>
        <taxon>Paraconiothyrium</taxon>
    </lineage>
</organism>
<dbReference type="Proteomes" id="UP001521785">
    <property type="component" value="Unassembled WGS sequence"/>
</dbReference>
<dbReference type="Gene3D" id="1.10.1280.10">
    <property type="entry name" value="Di-copper center containing domain from catechol oxidase"/>
    <property type="match status" value="1"/>
</dbReference>
<comment type="caution">
    <text evidence="5">The sequence shown here is derived from an EMBL/GenBank/DDBJ whole genome shotgun (WGS) entry which is preliminary data.</text>
</comment>
<dbReference type="SUPFAM" id="SSF48065">
    <property type="entry name" value="DBL homology domain (DH-domain)"/>
    <property type="match status" value="1"/>
</dbReference>
<dbReference type="PROSITE" id="PS00498">
    <property type="entry name" value="TYROSINASE_2"/>
    <property type="match status" value="1"/>
</dbReference>
<feature type="domain" description="DH" evidence="4">
    <location>
        <begin position="638"/>
        <end position="827"/>
    </location>
</feature>
<dbReference type="InterPro" id="IPR050316">
    <property type="entry name" value="Tyrosinase/Hemocyanin"/>
</dbReference>
<feature type="compositionally biased region" description="Polar residues" evidence="3">
    <location>
        <begin position="464"/>
        <end position="490"/>
    </location>
</feature>
<evidence type="ECO:0000313" key="6">
    <source>
        <dbReference type="Proteomes" id="UP001521785"/>
    </source>
</evidence>
<evidence type="ECO:0000256" key="3">
    <source>
        <dbReference type="SAM" id="MobiDB-lite"/>
    </source>
</evidence>
<feature type="region of interest" description="Disordered" evidence="3">
    <location>
        <begin position="507"/>
        <end position="566"/>
    </location>
</feature>
<gene>
    <name evidence="5" type="ORF">SLS60_003215</name>
</gene>
<proteinExistence type="predicted"/>
<feature type="non-terminal residue" evidence="5">
    <location>
        <position position="1"/>
    </location>
</feature>
<sequence length="932" mass="105194">MTVSLGPISKMMPDIPSNPQTDGYGHNPRCLRRDVNRYASAMLYANYTYNLITQANTIDLFQQNMLGIPEKNDWGVHMSGHYTIGGDPGGDFYSSPGDPLFWFHHGMVDRIWSIWQMQDPEKRMNVLPETPAQDDYVDLNWTANRTNTWGLLDSIGGMDVSSAIGVIAAIPQCIEAAKQLYDLRERFDQAAVLITAIYTESMVVAASLSQIQSLLKGTTLQKKPELRTTLDQALTGCWVVYQCLDEEVRDLARKVDVNDLRRRDRARFLLKEANFKELLQQIRGQQSALGLLIQGLQMESLSDMHRLLGDNSVKLDEIAKRSSTLRQKHPNIKVPESVLVKDSFDDSQTIFGDAEFTFDDDSKAYRRAMARALTESSMKENKEDIKINEGNVIDLHPVAHEQVDDQQAENRAAADLRSLLLRLDDAIESNNNDEPPPYENEGGDAHADILDDLEKSMLPFMPPASTSRQPSVIVTETGSTNPSHERSSLATTESITAIAGLVAPLSQEPEEIQGSSDAQDPGATLSQRSPNVTNQNEEDERPPPLPPRRSAQSFLTPMKSNSPSELKKVSSWDQIFAPLSTTSSLSLTDPGLVDDSSQSQSQAVRKPLPLLVKKTSNLPFDGTDQKDIACPTPEDDTDPSKIWASILLDEEKYIERLGKFTNIFYGLVVKEWPVLEKHIEAIVLARQLMPLHQEYIIDVVKEKFAQNAYAICDPRIFMTWASKTYRVLKEYSRRYPHALYALQLTRTRDKKFGPCIESLGLSLTYFGKSWEDYLVLPIVQLDTYITKLQSLARWLDASILPDPIKEQSRIKATLETLQRLKGQCFDLIEKSMSQEEMQSLHRRIYTVDTSLLDPLELSAPARRIIVQGTLAFKHNNRGPWQSMQVILLDNYVLWGKVKSINDPKHKGMKSDSFRMIEKVSADVLAFRFWLPD</sequence>
<dbReference type="Pfam" id="PF00264">
    <property type="entry name" value="Tyrosinase"/>
    <property type="match status" value="1"/>
</dbReference>
<accession>A0ABR3RV22</accession>
<keyword evidence="1" id="KW-0479">Metal-binding</keyword>
<protein>
    <recommendedName>
        <fullName evidence="4">DH domain-containing protein</fullName>
    </recommendedName>
</protein>
<dbReference type="Gene3D" id="1.20.900.10">
    <property type="entry name" value="Dbl homology (DH) domain"/>
    <property type="match status" value="1"/>
</dbReference>
<dbReference type="SUPFAM" id="SSF48056">
    <property type="entry name" value="Di-copper centre-containing domain"/>
    <property type="match status" value="1"/>
</dbReference>
<dbReference type="PROSITE" id="PS50010">
    <property type="entry name" value="DH_2"/>
    <property type="match status" value="1"/>
</dbReference>
<keyword evidence="2" id="KW-0560">Oxidoreductase</keyword>
<name>A0ABR3RV22_9PLEO</name>
<dbReference type="EMBL" id="JAKJXO020000003">
    <property type="protein sequence ID" value="KAL1608276.1"/>
    <property type="molecule type" value="Genomic_DNA"/>
</dbReference>
<dbReference type="PANTHER" id="PTHR11474">
    <property type="entry name" value="TYROSINASE FAMILY MEMBER"/>
    <property type="match status" value="1"/>
</dbReference>
<feature type="region of interest" description="Disordered" evidence="3">
    <location>
        <begin position="1"/>
        <end position="27"/>
    </location>
</feature>
<reference evidence="5 6" key="1">
    <citation type="submission" date="2024-02" db="EMBL/GenBank/DDBJ databases">
        <title>De novo assembly and annotation of 12 fungi associated with fruit tree decline syndrome in Ontario, Canada.</title>
        <authorList>
            <person name="Sulman M."/>
            <person name="Ellouze W."/>
            <person name="Ilyukhin E."/>
        </authorList>
    </citation>
    <scope>NUCLEOTIDE SEQUENCE [LARGE SCALE GENOMIC DNA]</scope>
    <source>
        <strain evidence="5 6">M42-189</strain>
    </source>
</reference>
<dbReference type="InterPro" id="IPR008922">
    <property type="entry name" value="Di-copper_centre_dom_sf"/>
</dbReference>
<dbReference type="Pfam" id="PF00621">
    <property type="entry name" value="RhoGEF"/>
    <property type="match status" value="1"/>
</dbReference>
<dbReference type="InterPro" id="IPR000219">
    <property type="entry name" value="DH_dom"/>
</dbReference>
<evidence type="ECO:0000256" key="1">
    <source>
        <dbReference type="ARBA" id="ARBA00022723"/>
    </source>
</evidence>
<dbReference type="InterPro" id="IPR035899">
    <property type="entry name" value="DBL_dom_sf"/>
</dbReference>
<feature type="compositionally biased region" description="Polar residues" evidence="3">
    <location>
        <begin position="550"/>
        <end position="564"/>
    </location>
</feature>
<evidence type="ECO:0000313" key="5">
    <source>
        <dbReference type="EMBL" id="KAL1608276.1"/>
    </source>
</evidence>
<feature type="compositionally biased region" description="Polar residues" evidence="3">
    <location>
        <begin position="513"/>
        <end position="535"/>
    </location>
</feature>
<evidence type="ECO:0000259" key="4">
    <source>
        <dbReference type="PROSITE" id="PS50010"/>
    </source>
</evidence>
<keyword evidence="6" id="KW-1185">Reference proteome</keyword>